<dbReference type="InParanoid" id="A0A409WI08"/>
<name>A0A409WI08_PSICY</name>
<dbReference type="GO" id="GO:0005085">
    <property type="term" value="F:guanyl-nucleotide exchange factor activity"/>
    <property type="evidence" value="ECO:0007669"/>
    <property type="project" value="InterPro"/>
</dbReference>
<comment type="caution">
    <text evidence="2">The sequence shown here is derived from an EMBL/GenBank/DDBJ whole genome shotgun (WGS) entry which is preliminary data.</text>
</comment>
<sequence>MASEASIDLIPLERQLQQLTASIRTKDEDESWTTVTSISQELANHLRVRNSPVDKHTILGKTELPQTLTSLLSLGLRDSHLPGETRTAPILELLRVGANLCMDHDENRAALLEVGFPQSVMSLLEGYAETIPSPPDATSLPLSIPHLKIVRTSIGVLLNASIGYDPVKFRLISLEAALTIIKLSSTIYPPTSWILHQTESLKEEFAEEWTLRSGISNWAWRTVSALKDVQDETLQITNSDILPWITSPLLKFCPPYASESSILSDSDPDLFDNLVQTDFDFLEESCTIIESLSLDIEDFRLELARATCYPTSTKATPCLSTILDFIEYGSYSPLWKNPIFDDAEIKKREKAFDICKAALIKAVVEVFAEEKNEEILWNDSDSEHPGGIFVNRFVQWIKGYVEAQEAKSAPKIITNSRDDMAICASLSLGNLIRKAPHATVLLSKPYSLAPFLSSIHFFSSSTDIKLKHGILGLLKHLSQFSKLSSVIPNSLAEVAIIDRISTSGIWDEKSDAMADVIQLSAIGVAKHMCNASLDHTIALVLPTDQTHPSGLVQILALIKRSDSVSIRSEGSRVLVNVVKSLWFTERPTGASDERQKKRDQCVASVLTPECANTLTALIGRSNKYPILVNEGIVAISLLSTHKLGGPLVLDALTVPVKTLVPPPPSTSLDEALSPTNGAVTTPSPEGSSRDAGLPVPQHALDMLVYVLRNVDNPVNFPFEVRVNACTFFLQLQRHATGASLDHVRETVLPVLRQIIQEIKEYPEGVDGEEKLVKAANLLIDSWTR</sequence>
<evidence type="ECO:0000256" key="1">
    <source>
        <dbReference type="SAM" id="MobiDB-lite"/>
    </source>
</evidence>
<evidence type="ECO:0000313" key="3">
    <source>
        <dbReference type="Proteomes" id="UP000283269"/>
    </source>
</evidence>
<proteinExistence type="predicted"/>
<feature type="region of interest" description="Disordered" evidence="1">
    <location>
        <begin position="663"/>
        <end position="691"/>
    </location>
</feature>
<dbReference type="InterPro" id="IPR011989">
    <property type="entry name" value="ARM-like"/>
</dbReference>
<dbReference type="InterPro" id="IPR016024">
    <property type="entry name" value="ARM-type_fold"/>
</dbReference>
<evidence type="ECO:0000313" key="2">
    <source>
        <dbReference type="EMBL" id="PPQ78070.1"/>
    </source>
</evidence>
<dbReference type="Proteomes" id="UP000283269">
    <property type="component" value="Unassembled WGS sequence"/>
</dbReference>
<dbReference type="OrthoDB" id="26149at2759"/>
<protein>
    <submittedName>
        <fullName evidence="2">Uncharacterized protein</fullName>
    </submittedName>
</protein>
<accession>A0A409WI08</accession>
<keyword evidence="3" id="KW-1185">Reference proteome</keyword>
<reference evidence="2 3" key="1">
    <citation type="journal article" date="2018" name="Evol. Lett.">
        <title>Horizontal gene cluster transfer increased hallucinogenic mushroom diversity.</title>
        <authorList>
            <person name="Reynolds H.T."/>
            <person name="Vijayakumar V."/>
            <person name="Gluck-Thaler E."/>
            <person name="Korotkin H.B."/>
            <person name="Matheny P.B."/>
            <person name="Slot J.C."/>
        </authorList>
    </citation>
    <scope>NUCLEOTIDE SEQUENCE [LARGE SCALE GENOMIC DNA]</scope>
    <source>
        <strain evidence="2 3">2631</strain>
    </source>
</reference>
<organism evidence="2 3">
    <name type="scientific">Psilocybe cyanescens</name>
    <dbReference type="NCBI Taxonomy" id="93625"/>
    <lineage>
        <taxon>Eukaryota</taxon>
        <taxon>Fungi</taxon>
        <taxon>Dikarya</taxon>
        <taxon>Basidiomycota</taxon>
        <taxon>Agaricomycotina</taxon>
        <taxon>Agaricomycetes</taxon>
        <taxon>Agaricomycetidae</taxon>
        <taxon>Agaricales</taxon>
        <taxon>Agaricineae</taxon>
        <taxon>Strophariaceae</taxon>
        <taxon>Psilocybe</taxon>
    </lineage>
</organism>
<dbReference type="STRING" id="93625.A0A409WI08"/>
<dbReference type="InterPro" id="IPR040144">
    <property type="entry name" value="RAP1GDS1"/>
</dbReference>
<dbReference type="EMBL" id="NHYD01003427">
    <property type="protein sequence ID" value="PPQ78070.1"/>
    <property type="molecule type" value="Genomic_DNA"/>
</dbReference>
<dbReference type="AlphaFoldDB" id="A0A409WI08"/>
<gene>
    <name evidence="2" type="ORF">CVT25_015604</name>
</gene>
<feature type="compositionally biased region" description="Polar residues" evidence="1">
    <location>
        <begin position="673"/>
        <end position="686"/>
    </location>
</feature>
<dbReference type="Gene3D" id="1.25.10.10">
    <property type="entry name" value="Leucine-rich Repeat Variant"/>
    <property type="match status" value="1"/>
</dbReference>
<dbReference type="SUPFAM" id="SSF48371">
    <property type="entry name" value="ARM repeat"/>
    <property type="match status" value="1"/>
</dbReference>
<dbReference type="PANTHER" id="PTHR10957">
    <property type="entry name" value="RAP1 GTPASE-GDP DISSOCIATION STIMULATOR 1"/>
    <property type="match status" value="1"/>
</dbReference>